<dbReference type="Proteomes" id="UP001146351">
    <property type="component" value="Unassembled WGS sequence"/>
</dbReference>
<proteinExistence type="predicted"/>
<accession>A0A9W9HRV9</accession>
<dbReference type="EMBL" id="JAPQKO010000006">
    <property type="protein sequence ID" value="KAJ5155255.1"/>
    <property type="molecule type" value="Genomic_DNA"/>
</dbReference>
<sequence>MKPFLLLSSLFMALINTTVSASFQGMVGSIQADGKHRLEFWNEGQLEITALEQDDGGVALYDVDGNVLDIEKVEEDGSSLEKRVPIWRIALRFARLIARFGRRVWTFIFCVDTTPFWDCGNDFLDCAASGHAPWACPEGGLCVGAAIYRHCK</sequence>
<reference evidence="2" key="1">
    <citation type="submission" date="2022-11" db="EMBL/GenBank/DDBJ databases">
        <authorList>
            <person name="Petersen C."/>
        </authorList>
    </citation>
    <scope>NUCLEOTIDE SEQUENCE</scope>
    <source>
        <strain evidence="2">IBT 21917</strain>
    </source>
</reference>
<comment type="caution">
    <text evidence="2">The sequence shown here is derived from an EMBL/GenBank/DDBJ whole genome shotgun (WGS) entry which is preliminary data.</text>
</comment>
<keyword evidence="3" id="KW-1185">Reference proteome</keyword>
<evidence type="ECO:0000256" key="1">
    <source>
        <dbReference type="SAM" id="SignalP"/>
    </source>
</evidence>
<evidence type="ECO:0000313" key="3">
    <source>
        <dbReference type="Proteomes" id="UP001146351"/>
    </source>
</evidence>
<feature type="signal peptide" evidence="1">
    <location>
        <begin position="1"/>
        <end position="20"/>
    </location>
</feature>
<dbReference type="OrthoDB" id="6503935at2759"/>
<dbReference type="AlphaFoldDB" id="A0A9W9HRV9"/>
<reference evidence="2" key="2">
    <citation type="journal article" date="2023" name="IMA Fungus">
        <title>Comparative genomic study of the Penicillium genus elucidates a diverse pangenome and 15 lateral gene transfer events.</title>
        <authorList>
            <person name="Petersen C."/>
            <person name="Sorensen T."/>
            <person name="Nielsen M.R."/>
            <person name="Sondergaard T.E."/>
            <person name="Sorensen J.L."/>
            <person name="Fitzpatrick D.A."/>
            <person name="Frisvad J.C."/>
            <person name="Nielsen K.L."/>
        </authorList>
    </citation>
    <scope>NUCLEOTIDE SEQUENCE</scope>
    <source>
        <strain evidence="2">IBT 21917</strain>
    </source>
</reference>
<feature type="chain" id="PRO_5040929091" evidence="1">
    <location>
        <begin position="21"/>
        <end position="152"/>
    </location>
</feature>
<gene>
    <name evidence="2" type="ORF">N7492_008058</name>
</gene>
<name>A0A9W9HRV9_9EURO</name>
<protein>
    <submittedName>
        <fullName evidence="2">Uncharacterized protein</fullName>
    </submittedName>
</protein>
<organism evidence="2 3">
    <name type="scientific">Penicillium capsulatum</name>
    <dbReference type="NCBI Taxonomy" id="69766"/>
    <lineage>
        <taxon>Eukaryota</taxon>
        <taxon>Fungi</taxon>
        <taxon>Dikarya</taxon>
        <taxon>Ascomycota</taxon>
        <taxon>Pezizomycotina</taxon>
        <taxon>Eurotiomycetes</taxon>
        <taxon>Eurotiomycetidae</taxon>
        <taxon>Eurotiales</taxon>
        <taxon>Aspergillaceae</taxon>
        <taxon>Penicillium</taxon>
    </lineage>
</organism>
<evidence type="ECO:0000313" key="2">
    <source>
        <dbReference type="EMBL" id="KAJ5155255.1"/>
    </source>
</evidence>
<keyword evidence="1" id="KW-0732">Signal</keyword>